<dbReference type="KEGG" id="pabs:JIR001_10900"/>
<evidence type="ECO:0000313" key="1">
    <source>
        <dbReference type="EMBL" id="BCU81307.1"/>
    </source>
</evidence>
<dbReference type="EMBL" id="AP024601">
    <property type="protein sequence ID" value="BCU81307.1"/>
    <property type="molecule type" value="Genomic_DNA"/>
</dbReference>
<dbReference type="AlphaFoldDB" id="A0A8D5UG15"/>
<keyword evidence="2" id="KW-1185">Reference proteome</keyword>
<evidence type="ECO:0000313" key="2">
    <source>
        <dbReference type="Proteomes" id="UP000677436"/>
    </source>
</evidence>
<name>A0A8D5UG15_9BACL</name>
<dbReference type="Proteomes" id="UP000677436">
    <property type="component" value="Chromosome"/>
</dbReference>
<protein>
    <submittedName>
        <fullName evidence="1">Uncharacterized protein</fullName>
    </submittedName>
</protein>
<organism evidence="1 2">
    <name type="scientific">Polycladomyces abyssicola</name>
    <dbReference type="NCBI Taxonomy" id="1125966"/>
    <lineage>
        <taxon>Bacteria</taxon>
        <taxon>Bacillati</taxon>
        <taxon>Bacillota</taxon>
        <taxon>Bacilli</taxon>
        <taxon>Bacillales</taxon>
        <taxon>Thermoactinomycetaceae</taxon>
        <taxon>Polycladomyces</taxon>
    </lineage>
</organism>
<accession>A0A8D5UG15</accession>
<dbReference type="RefSeq" id="WP_212774560.1">
    <property type="nucleotide sequence ID" value="NZ_AP024601.1"/>
</dbReference>
<sequence>MVQSTHILLRKYMEGEETIVRRYLYLERFKQEIGKLEKQHGLRPFPLSLITRSAHHQSNKMTMTGEFAEVPFSKTYVALGGELPTVDSFYDSETKQLLREIYHKDFVVYKYPKSGSLRR</sequence>
<reference evidence="1" key="2">
    <citation type="journal article" date="2021" name="Microbiol. Resour. Announc.">
        <title>Complete Genome Sequence of Polycladomyces abyssicola JIR-001T, Isolated from Hemipelagic Sediment in Deep Seawater.</title>
        <authorList>
            <person name="Tsubouchi T."/>
            <person name="Kaneko Y."/>
        </authorList>
    </citation>
    <scope>NUCLEOTIDE SEQUENCE</scope>
    <source>
        <strain evidence="1">JIR-001</strain>
    </source>
</reference>
<gene>
    <name evidence="1" type="ORF">JIR001_10900</name>
</gene>
<reference evidence="1" key="1">
    <citation type="journal article" date="2013" name="Int. J. Syst. Evol. Microbiol.">
        <title>Polycladomyces abyssicola gen. nov., sp. nov., a thermophilic filamentous bacterium isolated from hemipelagic sediment.</title>
        <authorList>
            <person name="Tsubouchi T."/>
            <person name="Shimane Y."/>
            <person name="Mori K."/>
            <person name="Usui K."/>
            <person name="Hiraki T."/>
            <person name="Tame A."/>
            <person name="Uematsu K."/>
            <person name="Maruyama T."/>
            <person name="Hatada Y."/>
        </authorList>
    </citation>
    <scope>NUCLEOTIDE SEQUENCE</scope>
    <source>
        <strain evidence="1">JIR-001</strain>
    </source>
</reference>
<proteinExistence type="predicted"/>